<proteinExistence type="predicted"/>
<feature type="transmembrane region" description="Helical" evidence="1">
    <location>
        <begin position="69"/>
        <end position="95"/>
    </location>
</feature>
<organism evidence="2 3">
    <name type="scientific">Commensalibacter papalotli</name>
    <name type="common">ex Servin-Garciduenas et al. 2014</name>
    <dbReference type="NCBI Taxonomy" id="1208583"/>
    <lineage>
        <taxon>Bacteria</taxon>
        <taxon>Pseudomonadati</taxon>
        <taxon>Pseudomonadota</taxon>
        <taxon>Alphaproteobacteria</taxon>
        <taxon>Acetobacterales</taxon>
        <taxon>Acetobacteraceae</taxon>
    </lineage>
</organism>
<dbReference type="EMBL" id="ATSX01000001">
    <property type="protein sequence ID" value="EUK19128.1"/>
    <property type="molecule type" value="Genomic_DNA"/>
</dbReference>
<gene>
    <name evidence="2" type="ORF">COMX_05240</name>
</gene>
<dbReference type="STRING" id="1208583.COMX_05240"/>
<accession>W7DYN7</accession>
<keyword evidence="1" id="KW-1133">Transmembrane helix</keyword>
<keyword evidence="1" id="KW-0812">Transmembrane</keyword>
<reference evidence="2 3" key="1">
    <citation type="journal article" date="2014" name="Genome Announc.">
        <title>Draft Genome Sequence of Commensalibacter papalotli MX01, a Symbiont Identified from the Guts of Overwintering Monarch Butterflies.</title>
        <authorList>
            <person name="Servin-Garciduenas L.E."/>
            <person name="Sanchez-Quinto A."/>
            <person name="Martinez-Romero E."/>
        </authorList>
    </citation>
    <scope>NUCLEOTIDE SEQUENCE [LARGE SCALE GENOMIC DNA]</scope>
    <source>
        <strain evidence="3">MX-MONARCH01</strain>
    </source>
</reference>
<sequence length="128" mass="15002">MLLFFIRMMTVFPAISLSSPLYLKGKKGANDSISMLRHKSEFPQLVSEFEKQVPLAFVKELHDLILDQFYQHLIAIDIGYLIHVMTEIILLLFWCHHDQAIIDQRINKYKSIIQQWSDAATKQFKMSC</sequence>
<evidence type="ECO:0000256" key="1">
    <source>
        <dbReference type="SAM" id="Phobius"/>
    </source>
</evidence>
<evidence type="ECO:0000313" key="3">
    <source>
        <dbReference type="Proteomes" id="UP000019250"/>
    </source>
</evidence>
<name>W7DYN7_9PROT</name>
<dbReference type="OrthoDB" id="1040002at2"/>
<dbReference type="AlphaFoldDB" id="W7DYN7"/>
<keyword evidence="3" id="KW-1185">Reference proteome</keyword>
<comment type="caution">
    <text evidence="2">The sequence shown here is derived from an EMBL/GenBank/DDBJ whole genome shotgun (WGS) entry which is preliminary data.</text>
</comment>
<dbReference type="Proteomes" id="UP000019250">
    <property type="component" value="Unassembled WGS sequence"/>
</dbReference>
<keyword evidence="1" id="KW-0472">Membrane</keyword>
<evidence type="ECO:0000313" key="2">
    <source>
        <dbReference type="EMBL" id="EUK19128.1"/>
    </source>
</evidence>
<protein>
    <submittedName>
        <fullName evidence="2">Uncharacterized protein</fullName>
    </submittedName>
</protein>
<dbReference type="RefSeq" id="WP_152534161.1">
    <property type="nucleotide sequence ID" value="NZ_ATSX01000001.1"/>
</dbReference>